<evidence type="ECO:0000256" key="1">
    <source>
        <dbReference type="SAM" id="Phobius"/>
    </source>
</evidence>
<evidence type="ECO:0000313" key="2">
    <source>
        <dbReference type="EMBL" id="MBS4182308.1"/>
    </source>
</evidence>
<accession>A0A942SZ39</accession>
<proteinExistence type="predicted"/>
<keyword evidence="1" id="KW-0812">Transmembrane</keyword>
<comment type="caution">
    <text evidence="2">The sequence shown here is derived from an EMBL/GenBank/DDBJ whole genome shotgun (WGS) entry which is preliminary data.</text>
</comment>
<keyword evidence="1" id="KW-0472">Membrane</keyword>
<dbReference type="AlphaFoldDB" id="A0A942SZ39"/>
<feature type="transmembrane region" description="Helical" evidence="1">
    <location>
        <begin position="93"/>
        <end position="114"/>
    </location>
</feature>
<gene>
    <name evidence="2" type="ORF">KHB02_13000</name>
</gene>
<name>A0A942SZ39_9BACI</name>
<organism evidence="2">
    <name type="scientific">Neobacillus citreus</name>
    <dbReference type="NCBI Taxonomy" id="2833578"/>
    <lineage>
        <taxon>Bacteria</taxon>
        <taxon>Bacillati</taxon>
        <taxon>Bacillota</taxon>
        <taxon>Bacilli</taxon>
        <taxon>Bacillales</taxon>
        <taxon>Bacillaceae</taxon>
        <taxon>Neobacillus</taxon>
    </lineage>
</organism>
<protein>
    <submittedName>
        <fullName evidence="2">Uncharacterized protein</fullName>
    </submittedName>
</protein>
<reference evidence="2" key="1">
    <citation type="submission" date="2021-05" db="EMBL/GenBank/DDBJ databases">
        <title>Novel Bacillus species.</title>
        <authorList>
            <person name="Liu G."/>
        </authorList>
    </citation>
    <scope>NUCLEOTIDE SEQUENCE</scope>
    <source>
        <strain evidence="2">FJAT-50051</strain>
    </source>
</reference>
<feature type="transmembrane region" description="Helical" evidence="1">
    <location>
        <begin position="42"/>
        <end position="65"/>
    </location>
</feature>
<sequence length="213" mass="22059">MTAAHPAADGPAVVADRPVARDHTALYRRLLRRETHASRSGSVVVAMLVVLVLAAVAVFAAVLVFTEQSVLGIDPRVVVDGVGRAPDGTDPTIVVTIGALVAVVGLVFLLHGLLPRRRPRHALSSSRLAVVVDDEVLASAAARAARSATRLGPDAAVGTVGRRTVDVLLRPAAGVDVPALAASEAVEREFAEIDPQPALAARVRVQPNGRVDG</sequence>
<keyword evidence="1" id="KW-1133">Transmembrane helix</keyword>
<dbReference type="EMBL" id="JAGYPE010000002">
    <property type="protein sequence ID" value="MBS4182308.1"/>
    <property type="molecule type" value="Genomic_DNA"/>
</dbReference>